<dbReference type="Proteomes" id="UP000268313">
    <property type="component" value="Unassembled WGS sequence"/>
</dbReference>
<dbReference type="SMART" id="SM00530">
    <property type="entry name" value="HTH_XRE"/>
    <property type="match status" value="1"/>
</dbReference>
<dbReference type="InterPro" id="IPR001387">
    <property type="entry name" value="Cro/C1-type_HTH"/>
</dbReference>
<reference evidence="3" key="1">
    <citation type="submission" date="2018-09" db="EMBL/GenBank/DDBJ databases">
        <authorList>
            <person name="Livingstone P.G."/>
            <person name="Whitworth D.E."/>
        </authorList>
    </citation>
    <scope>NUCLEOTIDE SEQUENCE [LARGE SCALE GENOMIC DNA]</scope>
    <source>
        <strain evidence="3">CA043D</strain>
    </source>
</reference>
<accession>A0A3A8JX19</accession>
<dbReference type="InterPro" id="IPR010982">
    <property type="entry name" value="Lambda_DNA-bd_dom_sf"/>
</dbReference>
<dbReference type="AlphaFoldDB" id="A0A3A8JX19"/>
<evidence type="ECO:0000259" key="1">
    <source>
        <dbReference type="SMART" id="SM00530"/>
    </source>
</evidence>
<dbReference type="GO" id="GO:0003677">
    <property type="term" value="F:DNA binding"/>
    <property type="evidence" value="ECO:0007669"/>
    <property type="project" value="InterPro"/>
</dbReference>
<evidence type="ECO:0000313" key="2">
    <source>
        <dbReference type="EMBL" id="RKG99496.1"/>
    </source>
</evidence>
<evidence type="ECO:0000313" key="3">
    <source>
        <dbReference type="Proteomes" id="UP000268313"/>
    </source>
</evidence>
<proteinExistence type="predicted"/>
<dbReference type="SUPFAM" id="SSF47413">
    <property type="entry name" value="lambda repressor-like DNA-binding domains"/>
    <property type="match status" value="1"/>
</dbReference>
<protein>
    <submittedName>
        <fullName evidence="2">XRE family transcriptional regulator</fullName>
    </submittedName>
</protein>
<dbReference type="Pfam" id="PF17765">
    <property type="entry name" value="MLTR_LBD"/>
    <property type="match status" value="1"/>
</dbReference>
<dbReference type="Pfam" id="PF13560">
    <property type="entry name" value="HTH_31"/>
    <property type="match status" value="1"/>
</dbReference>
<dbReference type="Gene3D" id="1.10.260.40">
    <property type="entry name" value="lambda repressor-like DNA-binding domains"/>
    <property type="match status" value="1"/>
</dbReference>
<dbReference type="EMBL" id="RAWE01000112">
    <property type="protein sequence ID" value="RKG99496.1"/>
    <property type="molecule type" value="Genomic_DNA"/>
</dbReference>
<sequence length="300" mass="33872">MAANTRVRCLAWGDGLTCLRVTDTSRSSGRAELARFLRSRRERLHPEDVGLSSGSRRRTPGLRREELARLADVGVSWYTWLEQGRDIHVSEPLLERLVVALRLTPTERLHLFELAHGRPAPRPVSSPDSVSDALQRLLDAHPFPALVSTRRWDIVAWNAAATVLYADLAQPAAEERNGLWALFMNPDRRASMPSWEEAVRRAVAGFRMDAARAADRSEFDALVEKLQAASPEFARLWSEHDVVETPSMLKVILLPELGPIEFENVTLTYSEPDGRELRVSFYAPRPGPNLERARKLFPRP</sequence>
<name>A0A3A8JX19_9BACT</name>
<organism evidence="2 3">
    <name type="scientific">Corallococcus carmarthensis</name>
    <dbReference type="NCBI Taxonomy" id="2316728"/>
    <lineage>
        <taxon>Bacteria</taxon>
        <taxon>Pseudomonadati</taxon>
        <taxon>Myxococcota</taxon>
        <taxon>Myxococcia</taxon>
        <taxon>Myxococcales</taxon>
        <taxon>Cystobacterineae</taxon>
        <taxon>Myxococcaceae</taxon>
        <taxon>Corallococcus</taxon>
    </lineage>
</organism>
<gene>
    <name evidence="2" type="ORF">D7X32_26245</name>
</gene>
<feature type="domain" description="HTH cro/C1-type" evidence="1">
    <location>
        <begin position="36"/>
        <end position="108"/>
    </location>
</feature>
<dbReference type="Gene3D" id="3.30.450.180">
    <property type="match status" value="1"/>
</dbReference>
<dbReference type="PANTHER" id="PTHR35010">
    <property type="entry name" value="BLL4672 PROTEIN-RELATED"/>
    <property type="match status" value="1"/>
</dbReference>
<dbReference type="InterPro" id="IPR041413">
    <property type="entry name" value="MLTR_LBD"/>
</dbReference>
<keyword evidence="3" id="KW-1185">Reference proteome</keyword>
<dbReference type="CDD" id="cd00093">
    <property type="entry name" value="HTH_XRE"/>
    <property type="match status" value="1"/>
</dbReference>
<dbReference type="OrthoDB" id="5346389at2"/>
<comment type="caution">
    <text evidence="2">The sequence shown here is derived from an EMBL/GenBank/DDBJ whole genome shotgun (WGS) entry which is preliminary data.</text>
</comment>